<dbReference type="AlphaFoldDB" id="B2KDZ3"/>
<evidence type="ECO:0000313" key="1">
    <source>
        <dbReference type="EMBL" id="ACC98739.1"/>
    </source>
</evidence>
<dbReference type="OrthoDB" id="9808075at2"/>
<dbReference type="EMBL" id="CP001055">
    <property type="protein sequence ID" value="ACC98739.1"/>
    <property type="molecule type" value="Genomic_DNA"/>
</dbReference>
<accession>B2KDZ3</accession>
<dbReference type="RefSeq" id="WP_012415354.1">
    <property type="nucleotide sequence ID" value="NC_010644.1"/>
</dbReference>
<dbReference type="KEGG" id="emi:Emin_1189"/>
<reference evidence="1 2" key="1">
    <citation type="journal article" date="2009" name="Appl. Environ. Microbiol.">
        <title>Genomic analysis of 'Elusimicrobium minutum,' the first cultivated representative of the phylum 'Elusimicrobia' (formerly termite group 1).</title>
        <authorList>
            <person name="Herlemann D.P.R."/>
            <person name="Geissinger O."/>
            <person name="Ikeda-Ohtsubo W."/>
            <person name="Kunin V."/>
            <person name="Sun H."/>
            <person name="Lapidus A."/>
            <person name="Hugenholtz P."/>
            <person name="Brune A."/>
        </authorList>
    </citation>
    <scope>NUCLEOTIDE SEQUENCE [LARGE SCALE GENOMIC DNA]</scope>
    <source>
        <strain evidence="1 2">Pei191</strain>
    </source>
</reference>
<sequence>MTTQERTNLVQELKELNALKAEVKGSKCEVYSRVCGYLRPTSNWNDGKREEFGMRKFMSVSK</sequence>
<dbReference type="HOGENOM" id="CLU_184597_1_0_0"/>
<dbReference type="Pfam" id="PF13597">
    <property type="entry name" value="NRDD"/>
    <property type="match status" value="1"/>
</dbReference>
<evidence type="ECO:0000313" key="2">
    <source>
        <dbReference type="Proteomes" id="UP000001029"/>
    </source>
</evidence>
<dbReference type="STRING" id="445932.Emin_1189"/>
<proteinExistence type="predicted"/>
<dbReference type="GO" id="GO:0006260">
    <property type="term" value="P:DNA replication"/>
    <property type="evidence" value="ECO:0007669"/>
    <property type="project" value="InterPro"/>
</dbReference>
<dbReference type="InterPro" id="IPR012833">
    <property type="entry name" value="NrdD"/>
</dbReference>
<dbReference type="Proteomes" id="UP000001029">
    <property type="component" value="Chromosome"/>
</dbReference>
<protein>
    <submittedName>
        <fullName evidence="1">Uncharacterized protein</fullName>
    </submittedName>
</protein>
<keyword evidence="2" id="KW-1185">Reference proteome</keyword>
<name>B2KDZ3_ELUMP</name>
<gene>
    <name evidence="1" type="ordered locus">Emin_1189</name>
</gene>
<organism evidence="1 2">
    <name type="scientific">Elusimicrobium minutum (strain Pei191)</name>
    <dbReference type="NCBI Taxonomy" id="445932"/>
    <lineage>
        <taxon>Bacteria</taxon>
        <taxon>Pseudomonadati</taxon>
        <taxon>Elusimicrobiota</taxon>
        <taxon>Elusimicrobia</taxon>
        <taxon>Elusimicrobiales</taxon>
        <taxon>Elusimicrobiaceae</taxon>
        <taxon>Elusimicrobium</taxon>
    </lineage>
</organism>
<dbReference type="GO" id="GO:0008998">
    <property type="term" value="F:ribonucleoside-triphosphate reductase (thioredoxin) activity"/>
    <property type="evidence" value="ECO:0007669"/>
    <property type="project" value="InterPro"/>
</dbReference>